<evidence type="ECO:0000313" key="8">
    <source>
        <dbReference type="EMBL" id="QNK41685.1"/>
    </source>
</evidence>
<proteinExistence type="predicted"/>
<protein>
    <submittedName>
        <fullName evidence="8">[FeFe] hydrogenase H-cluster radical SAM maturase HydE</fullName>
    </submittedName>
</protein>
<evidence type="ECO:0000259" key="7">
    <source>
        <dbReference type="PROSITE" id="PS51918"/>
    </source>
</evidence>
<keyword evidence="4 5" id="KW-0411">Iron-sulfur</keyword>
<dbReference type="PIRSF" id="PIRSF004762">
    <property type="entry name" value="CHP00423"/>
    <property type="match status" value="1"/>
</dbReference>
<dbReference type="SUPFAM" id="SSF102114">
    <property type="entry name" value="Radical SAM enzymes"/>
    <property type="match status" value="1"/>
</dbReference>
<dbReference type="GO" id="GO:0016740">
    <property type="term" value="F:transferase activity"/>
    <property type="evidence" value="ECO:0007669"/>
    <property type="project" value="TreeGrafter"/>
</dbReference>
<evidence type="ECO:0000256" key="6">
    <source>
        <dbReference type="PIRSR" id="PIRSR004762-2"/>
    </source>
</evidence>
<dbReference type="PROSITE" id="PS51918">
    <property type="entry name" value="RADICAL_SAM"/>
    <property type="match status" value="1"/>
</dbReference>
<organism evidence="8 9">
    <name type="scientific">Caproicibacter fermentans</name>
    <dbReference type="NCBI Taxonomy" id="2576756"/>
    <lineage>
        <taxon>Bacteria</taxon>
        <taxon>Bacillati</taxon>
        <taxon>Bacillota</taxon>
        <taxon>Clostridia</taxon>
        <taxon>Eubacteriales</taxon>
        <taxon>Acutalibacteraceae</taxon>
        <taxon>Caproicibacter</taxon>
    </lineage>
</organism>
<dbReference type="InterPro" id="IPR013785">
    <property type="entry name" value="Aldolase_TIM"/>
</dbReference>
<dbReference type="InterPro" id="IPR007197">
    <property type="entry name" value="rSAM"/>
</dbReference>
<evidence type="ECO:0000313" key="9">
    <source>
        <dbReference type="Proteomes" id="UP000515909"/>
    </source>
</evidence>
<dbReference type="SFLD" id="SFLDG01280">
    <property type="entry name" value="HydE/PylB-like"/>
    <property type="match status" value="1"/>
</dbReference>
<comment type="cofactor">
    <cofactor evidence="5">
        <name>[4Fe-4S] cluster</name>
        <dbReference type="ChEBI" id="CHEBI:49883"/>
    </cofactor>
    <text evidence="5">Binds 1 [4Fe-4S] cluster. The cluster is coordinated with 3 cysteines and an exchangeable S-adenosyl-L-methionine.</text>
</comment>
<feature type="binding site" evidence="6">
    <location>
        <position position="143"/>
    </location>
    <ligand>
        <name>(3R)-3-methyl-D-ornithine</name>
        <dbReference type="ChEBI" id="CHEBI:64642"/>
    </ligand>
</feature>
<reference evidence="8 9" key="1">
    <citation type="submission" date="2020-08" db="EMBL/GenBank/DDBJ databases">
        <title>The isolate Caproiciproducens sp. 7D4C2 produces n-caproate at mildly acidic conditions from hexoses: genome and rBOX comparison with related strains and chain-elongating bacteria.</title>
        <authorList>
            <person name="Esquivel-Elizondo S."/>
            <person name="Bagci C."/>
            <person name="Temovska M."/>
            <person name="Jeon B.S."/>
            <person name="Bessarab I."/>
            <person name="Williams R.B.H."/>
            <person name="Huson D.H."/>
            <person name="Angenent L.T."/>
        </authorList>
    </citation>
    <scope>NUCLEOTIDE SEQUENCE [LARGE SCALE GENOMIC DNA]</scope>
    <source>
        <strain evidence="8 9">7D4C2</strain>
    </source>
</reference>
<evidence type="ECO:0000256" key="5">
    <source>
        <dbReference type="PIRSR" id="PIRSR004762-1"/>
    </source>
</evidence>
<feature type="binding site" evidence="5">
    <location>
        <position position="68"/>
    </location>
    <ligand>
        <name>[4Fe-4S] cluster</name>
        <dbReference type="ChEBI" id="CHEBI:49883"/>
        <note>4Fe-4S-S-AdoMet</note>
    </ligand>
</feature>
<dbReference type="InterPro" id="IPR024021">
    <property type="entry name" value="FeFe-hyd_HydE_rSAM"/>
</dbReference>
<dbReference type="InterPro" id="IPR034422">
    <property type="entry name" value="HydE/PylB-like"/>
</dbReference>
<keyword evidence="5" id="KW-0004">4Fe-4S</keyword>
<dbReference type="Pfam" id="PF04055">
    <property type="entry name" value="Radical_SAM"/>
    <property type="match status" value="1"/>
</dbReference>
<keyword evidence="3 5" id="KW-0408">Iron</keyword>
<dbReference type="PANTHER" id="PTHR43726">
    <property type="entry name" value="3-METHYLORNITHINE SYNTHASE"/>
    <property type="match status" value="1"/>
</dbReference>
<keyword evidence="1 5" id="KW-0949">S-adenosyl-L-methionine</keyword>
<dbReference type="InterPro" id="IPR058240">
    <property type="entry name" value="rSAM_sf"/>
</dbReference>
<dbReference type="Gene3D" id="3.20.20.70">
    <property type="entry name" value="Aldolase class I"/>
    <property type="match status" value="1"/>
</dbReference>
<sequence length="355" mass="39890">MENGAARQLSDFLASANKRELLALIRFLEEEAQEDDLFELFRLAGETRKASYGDRVFFRGLIEFSSFCKNDCYYCGIRRSNRKAARYRLTKNEIIDCCRSGYDLGFRTFVLQSGEDMFFSDEVLCGIVSGIKELFPECAVTLSVGERSRESYRRLFAAGTDRYLLRHETADEAHYAKLHPPEQALKNRKRCLYDLKELGYQVGAGLMVGSPFQTYETLAEDIIFLRDLQPHMAGIGPFIPHKETRFAGFPSPPPKSTPILLSLVRCLLPKVLLPATTALATSDKNGREKGLLAGANVVMPNLTPYEHRKDFSLYDNKLATGSEAAEGLSVLKRQIKGLGLKPDFSRGDHADFQKG</sequence>
<dbReference type="KEGG" id="cfem:HCR03_05380"/>
<feature type="domain" description="Radical SAM core" evidence="7">
    <location>
        <begin position="54"/>
        <end position="279"/>
    </location>
</feature>
<dbReference type="SFLD" id="SFLDF00348">
    <property type="entry name" value="FeFe_hydrogenase_maturase_(Hyd"/>
    <property type="match status" value="1"/>
</dbReference>
<dbReference type="GO" id="GO:0046872">
    <property type="term" value="F:metal ion binding"/>
    <property type="evidence" value="ECO:0007669"/>
    <property type="project" value="UniProtKB-KW"/>
</dbReference>
<feature type="binding site" evidence="5">
    <location>
        <position position="75"/>
    </location>
    <ligand>
        <name>[4Fe-4S] cluster</name>
        <dbReference type="ChEBI" id="CHEBI:49883"/>
        <note>4Fe-4S-S-AdoMet</note>
    </ligand>
</feature>
<dbReference type="SFLD" id="SFLDS00029">
    <property type="entry name" value="Radical_SAM"/>
    <property type="match status" value="1"/>
</dbReference>
<dbReference type="NCBIfam" id="TIGR03956">
    <property type="entry name" value="rSAM_HydE"/>
    <property type="match status" value="1"/>
</dbReference>
<evidence type="ECO:0000256" key="2">
    <source>
        <dbReference type="ARBA" id="ARBA00022723"/>
    </source>
</evidence>
<dbReference type="Proteomes" id="UP000515909">
    <property type="component" value="Chromosome"/>
</dbReference>
<dbReference type="AlphaFoldDB" id="A0A7G8TDJ4"/>
<feature type="binding site" evidence="6">
    <location>
        <position position="168"/>
    </location>
    <ligand>
        <name>S-adenosyl-L-methionine</name>
        <dbReference type="ChEBI" id="CHEBI:59789"/>
    </ligand>
</feature>
<evidence type="ECO:0000256" key="3">
    <source>
        <dbReference type="ARBA" id="ARBA00023004"/>
    </source>
</evidence>
<evidence type="ECO:0000256" key="1">
    <source>
        <dbReference type="ARBA" id="ARBA00022691"/>
    </source>
</evidence>
<dbReference type="PANTHER" id="PTHR43726:SF1">
    <property type="entry name" value="BIOTIN SYNTHASE"/>
    <property type="match status" value="1"/>
</dbReference>
<evidence type="ECO:0000256" key="4">
    <source>
        <dbReference type="ARBA" id="ARBA00023014"/>
    </source>
</evidence>
<name>A0A7G8TDJ4_9FIRM</name>
<dbReference type="CDD" id="cd01335">
    <property type="entry name" value="Radical_SAM"/>
    <property type="match status" value="1"/>
</dbReference>
<gene>
    <name evidence="8" type="primary">hydE</name>
    <name evidence="8" type="ORF">HCR03_05380</name>
</gene>
<dbReference type="InterPro" id="IPR006638">
    <property type="entry name" value="Elp3/MiaA/NifB-like_rSAM"/>
</dbReference>
<dbReference type="RefSeq" id="WP_066647980.1">
    <property type="nucleotide sequence ID" value="NZ_CP060286.1"/>
</dbReference>
<dbReference type="EMBL" id="CP060286">
    <property type="protein sequence ID" value="QNK41685.1"/>
    <property type="molecule type" value="Genomic_DNA"/>
</dbReference>
<feature type="binding site" evidence="6">
    <location>
        <position position="188"/>
    </location>
    <ligand>
        <name>S-adenosyl-L-methionine</name>
        <dbReference type="ChEBI" id="CHEBI:59789"/>
    </ligand>
</feature>
<dbReference type="SFLD" id="SFLDG01060">
    <property type="entry name" value="BATS_domain_containing"/>
    <property type="match status" value="1"/>
</dbReference>
<dbReference type="SMART" id="SM00729">
    <property type="entry name" value="Elp3"/>
    <property type="match status" value="1"/>
</dbReference>
<keyword evidence="2" id="KW-0479">Metal-binding</keyword>
<feature type="binding site" evidence="5">
    <location>
        <position position="72"/>
    </location>
    <ligand>
        <name>[4Fe-4S] cluster</name>
        <dbReference type="ChEBI" id="CHEBI:49883"/>
        <note>4Fe-4S-S-AdoMet</note>
    </ligand>
</feature>
<dbReference type="GO" id="GO:0051539">
    <property type="term" value="F:4 iron, 4 sulfur cluster binding"/>
    <property type="evidence" value="ECO:0007669"/>
    <property type="project" value="UniProtKB-KW"/>
</dbReference>
<accession>A0A7G8TDJ4</accession>